<feature type="region of interest" description="Disordered" evidence="1">
    <location>
        <begin position="714"/>
        <end position="741"/>
    </location>
</feature>
<dbReference type="SUPFAM" id="SSF57756">
    <property type="entry name" value="Retrovirus zinc finger-like domains"/>
    <property type="match status" value="1"/>
</dbReference>
<accession>A0ABQ4Z5E3</accession>
<name>A0ABQ4Z5E3_9ASTR</name>
<dbReference type="InterPro" id="IPR036875">
    <property type="entry name" value="Znf_CCHC_sf"/>
</dbReference>
<sequence>MITFLKNMGRFTYNQLKNKSLEEIQRLYEREQKWINDFVPMDSKMVKDSGKKDDDSQKQAESSKKRPRAEHDKESVKKQKLKDDAKKEELRTCLDIVLGDDIAINVESLATKYLIADWKTHILTENMMYYQTIRADGSSKNYKIFSEMLDDFDKQDVVDLYSLVKERMLNRRLKVDHESTMAFELIRFIKAQLFRIYPTQLSFNKLSKICSEGINIYNNFKIVEQEVKGTASSSSSLNSQNMAFLSSPSSTNEVNTAYGVSTANTQVSSASTQVSTDNTLVSNANLSDDTVYAFLANQPNMSQIVYEDLEQIHEDDIEEIDLKWQLALLSMRTRRFFQKIGRKITINGSDTAGYNKSKVECFNYHKIGHFARECRGPRNQDSRNMNQDSSRKTINVEETSSKAMFDLSNSGLEEFQQPEFKGYGPKPSKIVSEDISNEVRESLDAPLVKKVMLDNKLEKKTIFPTLAKIEFVRPKQQEKPVRKPVKYAEMYRYTIVLMDTWFPRAVLMKTSLRSLNTTRPVNTAHPKTTVWSSTKINQAMLTVDCSRHMTRNMSYISEFKLLREVMLPLGEERKEGIITSKEDLKTVFDMKNIVLKATLDESMLWHRRLVNEVAGLFERDRRFWRERVGVITVLIKCRAILASSSEVPSVLEFLQRRKLEAKKVSHEVAASEFSHLNHSLSHRPVFVKPDISKPNISKASSFVGKLHILKPSCERNGITPTPKKSLSPTSGSKIDYEDSDMEGKNEESYKFPIAVQKSFNSLWSQDVRGDPDLDIGGLQIQNSYVYAAKKLVLPSCSHGRALTLHARGTGFDSPHFHIIKFMWPLGEQ</sequence>
<feature type="compositionally biased region" description="Polar residues" evidence="1">
    <location>
        <begin position="718"/>
        <end position="732"/>
    </location>
</feature>
<evidence type="ECO:0000313" key="2">
    <source>
        <dbReference type="EMBL" id="GJS84168.1"/>
    </source>
</evidence>
<evidence type="ECO:0000256" key="1">
    <source>
        <dbReference type="SAM" id="MobiDB-lite"/>
    </source>
</evidence>
<dbReference type="Proteomes" id="UP001151760">
    <property type="component" value="Unassembled WGS sequence"/>
</dbReference>
<comment type="caution">
    <text evidence="2">The sequence shown here is derived from an EMBL/GenBank/DDBJ whole genome shotgun (WGS) entry which is preliminary data.</text>
</comment>
<reference evidence="2" key="1">
    <citation type="journal article" date="2022" name="Int. J. Mol. Sci.">
        <title>Draft Genome of Tanacetum Coccineum: Genomic Comparison of Closely Related Tanacetum-Family Plants.</title>
        <authorList>
            <person name="Yamashiro T."/>
            <person name="Shiraishi A."/>
            <person name="Nakayama K."/>
            <person name="Satake H."/>
        </authorList>
    </citation>
    <scope>NUCLEOTIDE SEQUENCE</scope>
</reference>
<dbReference type="EMBL" id="BQNB010010955">
    <property type="protein sequence ID" value="GJS84168.1"/>
    <property type="molecule type" value="Genomic_DNA"/>
</dbReference>
<reference evidence="2" key="2">
    <citation type="submission" date="2022-01" db="EMBL/GenBank/DDBJ databases">
        <authorList>
            <person name="Yamashiro T."/>
            <person name="Shiraishi A."/>
            <person name="Satake H."/>
            <person name="Nakayama K."/>
        </authorList>
    </citation>
    <scope>NUCLEOTIDE SEQUENCE</scope>
</reference>
<protein>
    <submittedName>
        <fullName evidence="2">Ribonuclease H-like domain-containing protein</fullName>
    </submittedName>
</protein>
<gene>
    <name evidence="2" type="ORF">Tco_0750709</name>
</gene>
<proteinExistence type="predicted"/>
<keyword evidence="3" id="KW-1185">Reference proteome</keyword>
<evidence type="ECO:0000313" key="3">
    <source>
        <dbReference type="Proteomes" id="UP001151760"/>
    </source>
</evidence>
<organism evidence="2 3">
    <name type="scientific">Tanacetum coccineum</name>
    <dbReference type="NCBI Taxonomy" id="301880"/>
    <lineage>
        <taxon>Eukaryota</taxon>
        <taxon>Viridiplantae</taxon>
        <taxon>Streptophyta</taxon>
        <taxon>Embryophyta</taxon>
        <taxon>Tracheophyta</taxon>
        <taxon>Spermatophyta</taxon>
        <taxon>Magnoliopsida</taxon>
        <taxon>eudicotyledons</taxon>
        <taxon>Gunneridae</taxon>
        <taxon>Pentapetalae</taxon>
        <taxon>asterids</taxon>
        <taxon>campanulids</taxon>
        <taxon>Asterales</taxon>
        <taxon>Asteraceae</taxon>
        <taxon>Asteroideae</taxon>
        <taxon>Anthemideae</taxon>
        <taxon>Anthemidinae</taxon>
        <taxon>Tanacetum</taxon>
    </lineage>
</organism>
<feature type="region of interest" description="Disordered" evidence="1">
    <location>
        <begin position="45"/>
        <end position="82"/>
    </location>
</feature>